<dbReference type="EMBL" id="JAAOCX010000004">
    <property type="protein sequence ID" value="MBJ7632273.1"/>
    <property type="molecule type" value="Genomic_DNA"/>
</dbReference>
<dbReference type="NCBIfam" id="NF040570">
    <property type="entry name" value="guided_TnpB"/>
    <property type="match status" value="1"/>
</dbReference>
<dbReference type="GO" id="GO:0046872">
    <property type="term" value="F:metal ion binding"/>
    <property type="evidence" value="ECO:0007669"/>
    <property type="project" value="UniProtKB-KW"/>
</dbReference>
<gene>
    <name evidence="11" type="primary">tnpB</name>
    <name evidence="11" type="ORF">HAU20_05915</name>
    <name evidence="10" type="ORF">HAU43_04110</name>
</gene>
<evidence type="ECO:0000256" key="5">
    <source>
        <dbReference type="ARBA" id="ARBA00023125"/>
    </source>
</evidence>
<evidence type="ECO:0000256" key="3">
    <source>
        <dbReference type="ARBA" id="ARBA00022723"/>
    </source>
</evidence>
<dbReference type="NCBIfam" id="TIGR01766">
    <property type="entry name" value="IS200/IS605 family accessory protein TnpB-like domain"/>
    <property type="match status" value="1"/>
</dbReference>
<evidence type="ECO:0000256" key="4">
    <source>
        <dbReference type="ARBA" id="ARBA00022833"/>
    </source>
</evidence>
<reference evidence="11" key="1">
    <citation type="submission" date="2020-02" db="EMBL/GenBank/DDBJ databases">
        <authorList>
            <person name="Fontana A."/>
            <person name="Patrone V."/>
            <person name="Morelli L."/>
        </authorList>
    </citation>
    <scope>NUCLEOTIDE SEQUENCE</scope>
    <source>
        <strain evidence="10">CCUG 30943</strain>
        <strain evidence="11">CCUG 43002</strain>
    </source>
</reference>
<feature type="domain" description="Cas12f1-like TNB" evidence="8">
    <location>
        <begin position="306"/>
        <end position="383"/>
    </location>
</feature>
<dbReference type="GO" id="GO:0006310">
    <property type="term" value="P:DNA recombination"/>
    <property type="evidence" value="ECO:0007669"/>
    <property type="project" value="UniProtKB-KW"/>
</dbReference>
<evidence type="ECO:0000313" key="12">
    <source>
        <dbReference type="Proteomes" id="UP000728106"/>
    </source>
</evidence>
<keyword evidence="4" id="KW-0862">Zinc</keyword>
<dbReference type="Proteomes" id="UP000808038">
    <property type="component" value="Unassembled WGS sequence"/>
</dbReference>
<organism evidence="11 12">
    <name type="scientific">Weissella confusa</name>
    <name type="common">Lactobacillus confusus</name>
    <dbReference type="NCBI Taxonomy" id="1583"/>
    <lineage>
        <taxon>Bacteria</taxon>
        <taxon>Bacillati</taxon>
        <taxon>Bacillota</taxon>
        <taxon>Bacilli</taxon>
        <taxon>Lactobacillales</taxon>
        <taxon>Lactobacillaceae</taxon>
        <taxon>Weissella</taxon>
    </lineage>
</organism>
<dbReference type="RefSeq" id="WP_003608523.1">
    <property type="nucleotide sequence ID" value="NZ_ALXH01000089.1"/>
</dbReference>
<feature type="domain" description="Transposase putative helix-turn-helix" evidence="9">
    <location>
        <begin position="1"/>
        <end position="43"/>
    </location>
</feature>
<name>A0A4Z0RMP9_WEICO</name>
<dbReference type="Pfam" id="PF07282">
    <property type="entry name" value="Cas12f1-like_TNB"/>
    <property type="match status" value="1"/>
</dbReference>
<evidence type="ECO:0000256" key="2">
    <source>
        <dbReference type="ARBA" id="ARBA00022578"/>
    </source>
</evidence>
<protein>
    <submittedName>
        <fullName evidence="11">IS200/IS605 family element transposase accessory protein TnpB</fullName>
    </submittedName>
</protein>
<keyword evidence="12" id="KW-1185">Reference proteome</keyword>
<keyword evidence="6" id="KW-0233">DNA recombination</keyword>
<accession>A0A4Z0RMP9</accession>
<evidence type="ECO:0000256" key="6">
    <source>
        <dbReference type="ARBA" id="ARBA00023172"/>
    </source>
</evidence>
<dbReference type="GO" id="GO:0032196">
    <property type="term" value="P:transposition"/>
    <property type="evidence" value="ECO:0007669"/>
    <property type="project" value="UniProtKB-KW"/>
</dbReference>
<keyword evidence="3" id="KW-0479">Metal-binding</keyword>
<sequence length="402" mass="46832">MIKTHKVKIYPNATIIKELENLFDYRRFVWNKGLEVWQEMYEAAQLMSDKHLKPNERKVRDELVRDKADWQYQLSARVLQLAVKDLAQAWHNFFNPNMPNHRRPRFKSKKKSVKSFTTDRAKIIAGKLRLDKPREGISKWFDIRLSEMPRWHGELKQVTVKLEADGYYASLAIEMPEVVVAINQSKATGVDANIGRFVYQDDAGYQTQATLPDSLLKLYERVTLYQRQLARKRVENPKSYNSKKYQTTRAKLKRCYQRIARSQGDILNKFTSKLVAKYGVIGIENLDCQHMKMDKHLAKNLHRSMFGKFQLMMQYKAAWQGVTLICADQFFPSTQRCSNCGHIKTGVDKITLNGNRKHGTKHHEYICYECGFEADRDENAVENLKQYAINSVWGQAIVPTIG</sequence>
<feature type="domain" description="Probable transposase IS891/IS1136/IS1341" evidence="7">
    <location>
        <begin position="174"/>
        <end position="292"/>
    </location>
</feature>
<keyword evidence="2" id="KW-0815">Transposition</keyword>
<evidence type="ECO:0000259" key="9">
    <source>
        <dbReference type="Pfam" id="PF12323"/>
    </source>
</evidence>
<comment type="caution">
    <text evidence="11">The sequence shown here is derived from an EMBL/GenBank/DDBJ whole genome shotgun (WGS) entry which is preliminary data.</text>
</comment>
<dbReference type="AlphaFoldDB" id="A0A4Z0RMP9"/>
<evidence type="ECO:0000313" key="10">
    <source>
        <dbReference type="EMBL" id="MBJ7632273.1"/>
    </source>
</evidence>
<dbReference type="InterPro" id="IPR001959">
    <property type="entry name" value="Transposase"/>
</dbReference>
<dbReference type="GO" id="GO:0003677">
    <property type="term" value="F:DNA binding"/>
    <property type="evidence" value="ECO:0007669"/>
    <property type="project" value="UniProtKB-KW"/>
</dbReference>
<evidence type="ECO:0000313" key="11">
    <source>
        <dbReference type="EMBL" id="MBJ7638923.1"/>
    </source>
</evidence>
<reference evidence="11 12" key="2">
    <citation type="journal article" date="2021" name="Int. J. Food Microbiol.">
        <title>Safety demonstration of a microbial species for use in the food chain: Weissella confusa.</title>
        <authorList>
            <person name="Bourdichon F."/>
            <person name="Patrone V."/>
            <person name="Fontana A."/>
            <person name="Milani G."/>
            <person name="Morelli L."/>
        </authorList>
    </citation>
    <scope>NUCLEOTIDE SEQUENCE [LARGE SCALE GENOMIC DNA]</scope>
    <source>
        <strain evidence="10">CCUG 30943</strain>
        <strain evidence="11 12">CCUG 43002</strain>
    </source>
</reference>
<dbReference type="InterPro" id="IPR010095">
    <property type="entry name" value="Cas12f1-like_TNB"/>
</dbReference>
<evidence type="ECO:0000256" key="1">
    <source>
        <dbReference type="ARBA" id="ARBA00008761"/>
    </source>
</evidence>
<evidence type="ECO:0000259" key="7">
    <source>
        <dbReference type="Pfam" id="PF01385"/>
    </source>
</evidence>
<dbReference type="Proteomes" id="UP000728106">
    <property type="component" value="Unassembled WGS sequence"/>
</dbReference>
<keyword evidence="5" id="KW-0238">DNA-binding</keyword>
<dbReference type="Pfam" id="PF12323">
    <property type="entry name" value="HTH_OrfB_IS605"/>
    <property type="match status" value="1"/>
</dbReference>
<evidence type="ECO:0000259" key="8">
    <source>
        <dbReference type="Pfam" id="PF07282"/>
    </source>
</evidence>
<dbReference type="EMBL" id="JAAOCP010000006">
    <property type="protein sequence ID" value="MBJ7638923.1"/>
    <property type="molecule type" value="Genomic_DNA"/>
</dbReference>
<dbReference type="Pfam" id="PF01385">
    <property type="entry name" value="OrfB_IS605"/>
    <property type="match status" value="1"/>
</dbReference>
<comment type="similarity">
    <text evidence="1">In the C-terminal section; belongs to the transposase 35 family.</text>
</comment>
<proteinExistence type="inferred from homology"/>
<dbReference type="InterPro" id="IPR021027">
    <property type="entry name" value="Transposase_put_HTH"/>
</dbReference>